<reference evidence="1 2" key="1">
    <citation type="journal article" date="2012" name="Genome Biol.">
        <title>Genome and low-iron response of an oceanic diatom adapted to chronic iron limitation.</title>
        <authorList>
            <person name="Lommer M."/>
            <person name="Specht M."/>
            <person name="Roy A.S."/>
            <person name="Kraemer L."/>
            <person name="Andreson R."/>
            <person name="Gutowska M.A."/>
            <person name="Wolf J."/>
            <person name="Bergner S.V."/>
            <person name="Schilhabel M.B."/>
            <person name="Klostermeier U.C."/>
            <person name="Beiko R.G."/>
            <person name="Rosenstiel P."/>
            <person name="Hippler M."/>
            <person name="Laroche J."/>
        </authorList>
    </citation>
    <scope>NUCLEOTIDE SEQUENCE [LARGE SCALE GENOMIC DNA]</scope>
    <source>
        <strain evidence="1 2">CCMP1005</strain>
    </source>
</reference>
<gene>
    <name evidence="1" type="ORF">THAOC_35810</name>
</gene>
<evidence type="ECO:0000313" key="2">
    <source>
        <dbReference type="Proteomes" id="UP000266841"/>
    </source>
</evidence>
<keyword evidence="2" id="KW-1185">Reference proteome</keyword>
<protein>
    <submittedName>
        <fullName evidence="1">Uncharacterized protein</fullName>
    </submittedName>
</protein>
<evidence type="ECO:0000313" key="1">
    <source>
        <dbReference type="EMBL" id="EJK45574.1"/>
    </source>
</evidence>
<comment type="caution">
    <text evidence="1">The sequence shown here is derived from an EMBL/GenBank/DDBJ whole genome shotgun (WGS) entry which is preliminary data.</text>
</comment>
<organism evidence="1 2">
    <name type="scientific">Thalassiosira oceanica</name>
    <name type="common">Marine diatom</name>
    <dbReference type="NCBI Taxonomy" id="159749"/>
    <lineage>
        <taxon>Eukaryota</taxon>
        <taxon>Sar</taxon>
        <taxon>Stramenopiles</taxon>
        <taxon>Ochrophyta</taxon>
        <taxon>Bacillariophyta</taxon>
        <taxon>Coscinodiscophyceae</taxon>
        <taxon>Thalassiosirophycidae</taxon>
        <taxon>Thalassiosirales</taxon>
        <taxon>Thalassiosiraceae</taxon>
        <taxon>Thalassiosira</taxon>
    </lineage>
</organism>
<proteinExistence type="predicted"/>
<dbReference type="Proteomes" id="UP000266841">
    <property type="component" value="Unassembled WGS sequence"/>
</dbReference>
<dbReference type="EMBL" id="AGNL01048414">
    <property type="protein sequence ID" value="EJK45574.1"/>
    <property type="molecule type" value="Genomic_DNA"/>
</dbReference>
<accession>K0R2U4</accession>
<sequence length="185" mass="20790">MSAIATGRHSQGIIENEYLVANVEEQNRTAYSPSNLETLKDQCRSNKGMLLSRIRDRIAPESHEKESSCRHNSCHDETEKAWSQWIRSGSEEEEKDISKVLAMCVISNLQELEGQQSDRTKNISPDQVKQMPSAAGRPIYVDTDPTLCPFPSTVTRHRFGKTLPRVPRRVCIAEISILKAKGPAN</sequence>
<name>K0R2U4_THAOC</name>
<dbReference type="AlphaFoldDB" id="K0R2U4"/>